<evidence type="ECO:0000313" key="1">
    <source>
        <dbReference type="EMBL" id="KUH33569.1"/>
    </source>
</evidence>
<organism evidence="1 2">
    <name type="scientific">Thermococcus celericrescens</name>
    <dbReference type="NCBI Taxonomy" id="227598"/>
    <lineage>
        <taxon>Archaea</taxon>
        <taxon>Methanobacteriati</taxon>
        <taxon>Methanobacteriota</taxon>
        <taxon>Thermococci</taxon>
        <taxon>Thermococcales</taxon>
        <taxon>Thermococcaceae</taxon>
        <taxon>Thermococcus</taxon>
    </lineage>
</organism>
<protein>
    <submittedName>
        <fullName evidence="1">Uncharacterized protein</fullName>
    </submittedName>
</protein>
<gene>
    <name evidence="1" type="ORF">APY94_05060</name>
</gene>
<evidence type="ECO:0000313" key="2">
    <source>
        <dbReference type="Proteomes" id="UP000053462"/>
    </source>
</evidence>
<keyword evidence="2" id="KW-1185">Reference proteome</keyword>
<dbReference type="STRING" id="227598.APY94_05060"/>
<comment type="caution">
    <text evidence="1">The sequence shown here is derived from an EMBL/GenBank/DDBJ whole genome shotgun (WGS) entry which is preliminary data.</text>
</comment>
<dbReference type="Proteomes" id="UP000053462">
    <property type="component" value="Unassembled WGS sequence"/>
</dbReference>
<dbReference type="EMBL" id="LLYW01000018">
    <property type="protein sequence ID" value="KUH33569.1"/>
    <property type="molecule type" value="Genomic_DNA"/>
</dbReference>
<reference evidence="1 2" key="1">
    <citation type="submission" date="2015-10" db="EMBL/GenBank/DDBJ databases">
        <title>Draft genome sequence of Thermococcus celericrescens strain DSM 17994.</title>
        <authorList>
            <person name="Hong S.-J."/>
            <person name="Park C.-E."/>
            <person name="Shin J.-H."/>
        </authorList>
    </citation>
    <scope>NUCLEOTIDE SEQUENCE [LARGE SCALE GENOMIC DNA]</scope>
    <source>
        <strain evidence="1 2">DSM 17994</strain>
    </source>
</reference>
<dbReference type="AlphaFoldDB" id="A0A117ITE7"/>
<sequence>MRKRLSMFVTSGRDSRIRLQVRCIMMLRTLKSWIVEELVGPSSPVFGVRMMNAHVLERILVFL</sequence>
<name>A0A117ITE7_9EURY</name>
<proteinExistence type="predicted"/>
<accession>A0A117ITE7</accession>